<dbReference type="InterPro" id="IPR059138">
    <property type="entry name" value="Pico_VP1"/>
</dbReference>
<evidence type="ECO:0000256" key="12">
    <source>
        <dbReference type="ARBA" id="ARBA00022581"/>
    </source>
</evidence>
<dbReference type="InterPro" id="IPR000605">
    <property type="entry name" value="Helicase_SF3_ssDNA/RNA_vir"/>
</dbReference>
<evidence type="ECO:0000256" key="28">
    <source>
        <dbReference type="ARBA" id="ARBA00022953"/>
    </source>
</evidence>
<dbReference type="GO" id="GO:0015267">
    <property type="term" value="F:channel activity"/>
    <property type="evidence" value="ECO:0007669"/>
    <property type="project" value="UniProtKB-KW"/>
</dbReference>
<dbReference type="GO" id="GO:0006351">
    <property type="term" value="P:DNA-templated transcription"/>
    <property type="evidence" value="ECO:0007669"/>
    <property type="project" value="InterPro"/>
</dbReference>
<evidence type="ECO:0000256" key="33">
    <source>
        <dbReference type="ARBA" id="ARBA00023288"/>
    </source>
</evidence>
<keyword evidence="12" id="KW-0945">Host-virus interaction</keyword>
<dbReference type="GO" id="GO:0003724">
    <property type="term" value="F:RNA helicase activity"/>
    <property type="evidence" value="ECO:0007669"/>
    <property type="project" value="InterPro"/>
</dbReference>
<dbReference type="InterPro" id="IPR033703">
    <property type="entry name" value="Rhv-like"/>
</dbReference>
<evidence type="ECO:0000256" key="27">
    <source>
        <dbReference type="ARBA" id="ARBA00022884"/>
    </source>
</evidence>
<evidence type="ECO:0000256" key="22">
    <source>
        <dbReference type="ARBA" id="ARBA00022807"/>
    </source>
</evidence>
<keyword evidence="18" id="KW-0547">Nucleotide-binding</keyword>
<feature type="domain" description="Peptidase C3" evidence="38">
    <location>
        <begin position="1770"/>
        <end position="1947"/>
    </location>
</feature>
<evidence type="ECO:0000256" key="26">
    <source>
        <dbReference type="ARBA" id="ARBA00022870"/>
    </source>
</evidence>
<keyword evidence="27" id="KW-0694">RNA-binding</keyword>
<dbReference type="GO" id="GO:0046718">
    <property type="term" value="P:symbiont entry into host cell"/>
    <property type="evidence" value="ECO:0007669"/>
    <property type="project" value="UniProtKB-KW"/>
</dbReference>
<sequence>MVFFFKSVNTPSFVPRFKRVTMEYSDGIKQIIWSGGMIHIWKWWIYWIPNNPLFREEQPCIMARAKERKGAYYRVVHYSIGGHQEATTGIVDMMKEETSYTDDINETSIRLGQVNSSMTGNKPNIAHAGGNITQINYYGTDHTQAYNPTQQSMDPGQFTKPLADVATSMAGPALKSPTVEEMGMSDRLQQLTAGATCITTQEASQAVVAYATWPKPMKETGEAVDKPTEPGPACDRFYTLDSVFWSKTSQSWALPLPGSLADTGIFGQNLSYHYLYRSGFCVHVQVNASKFHQGMLYVGMIPEFQQPKPIPDGLTVNPTLFPSSYPTSQLTIFPHQFINLRTNNAATIIFPFTNPTPSAFGLSHNFVTLYMQVLVPLSYNAGATTEVPITISVAPMASQFSGLRNAISTQGIPVWQIPGSSQFCTTLRNAGIPIYPDFASTKGFKNPGRVKNLLEVAMVGTFATLSSGSNVLNIDISTPSLNNGVAAPIATWDMSLNANFMQSTYLSKLSQFYTQYRGGVQLNFIFCGSQMATGRLLLAYTPPGGTAPTSRKEAMLGTHIIWDLGLQSTVTFTIPFISASQFRNQNQNNSILSYDGYITVWYQTMIVVPPGAPSTCQIMVLVSAARDFCMRVPSDSAQFQGLGDEVQGFVQKALKNAIESATETPALENPKELNEGLAITEGDAPNLTAAETGTTSTNPGEGQMQLRDYNTHYSTRETDLEYALSRYSVYNSFNLGYTPGAGTGTQNNYTMFKVFPVDFNKIVTTSTGMRSKWNAFTYWKFDVDFVFVTSTLMNGASYGNPTFQIMFCPVGSTVPSAVDSSLWDNPTNPSIYVKHNDAPASFRVPFMSAANYYAAWFDGYSNFSKTSNSTYGSFPGNLIGSIAVRYLTNISSSATNHCINFKVMFRPINIEACMPRPLVPYKLNPTTQSQPRGRAVYVDNATIRLGPPMHLKKMAIWNTPSFDSSSSDMFVDSLFTQHSIPMVCENGDFTGWKWKNGWCVVSAHAFTNWNMSLRSSAGFLRFSSTSDRWMFSPPCQDFVTEYRVFQHLDLCFFKCGLNFKKGISQFCYNTYTYYDTHTNLIINSPHFPMQYQVAGPYHYRPSIKSEDGKIQRDLIGVDFDGEHGFCGGLIVDPCGKKVLAMITAKCNTGYGDCLGLKRWVTYGTMLTKKLRTQAPPPLTVEEQAMTLGPEIQGIKDAILGAFSSVGSAMGEGFGDQLEEKLNNVAERVEGKLEQSRHILDNICVMNSFKAVVKVVAALIIMMNTPEWNRMSTGFALVALVGVDFLDRDPFQWLREKIWPFECIEEQGLVDWMKDFNAACAAAKGLEWICQKFFEFVEWCKRVFKVSKEDQKRKNFMEILKCWPDMMKAWDDMETTRKGSDTERRELAEVIIKMKQSADLYGVERNFATCQIVKYAARANKYLQGLAKSRFEPVALCVHGSPGTGKSLATSLIGKAIASRMDGKEPYSLPPDPKYFDGYTGQDVVIMDDLGQNPDGLDMSLFCQMVSTVPFIPPMAAVEDKGVPFTSQFVLASTNQLDLKPPTVSEPQAIRRRFHIDADILVSDDFIKPGSDLSRPQLNIALCKNCTHSRLPVYFKKCNPLVCGEAIRLKDRNTGIVYTIDELVGEMLNERHDRASILNVVDGLFQGPIDENDVAIAKKVVRPKEKKVVDRVLPEDVVEILKFHTDETLINKLIDQGYMIPQSVQYEREKVKVIDYVNMWTNVVAAVAVVASSAGLIYFLIKAFAGSQGPYEGNAKKPLKRPEVRKVEVQGPDNEFINRLFKSSIVSAVTQRGPFSGLGIFDNWMLLPKHAEPGDTITINKKVVKVLDVVELNSCKGNLELVMVQLDRNEKFRDIRKFMPSSISTNKDCWLVMDSEAFPRTIIPVGTSSPFGFLNLSMRPTYNTLTYPYPTKSGQCGGVLVKAGVILGMHIGGDGSNGYAAALKSTYFSSFQGKIVSEKPTTTPVNVRATTSLFPSVFHDVFKGTKEPAALSNKDPRLEVDLEQAMFAKYKGNVEIELPQETLIAVDHYVEQIRPILPLDVCEKLPLEDVVYGIENLEGLDLTTSAGFPYNTKGVKKKDLIPDKGEPMSKLIESLDLYGYDLPYTIYMKDELRPLAKVKAGKTRLIHCSSLNDTIRTKTVFGKLFQAYHRNPGTVTGSAVGCDPDVDWSRFATEIGWENICAFDYSNWDGSLSPVWFDALKLFLLKLGYSVDDVKIINHLYKNKQIFKNKEIEVYGSMPSGCSGTSIFNSIINNLVVRTLVLQTYKKIDLDQLRVLCYGDDLIVSYPYPLDPELLAEKGKAMGLYMTPADKGDCFDGAKRLDEVTFLKRKFVPDYEFPFLVHPVYDWEEAVESLRWTRSASTTQEHVRSILELVWHSGEDVYNSVVEKIRSTQVGKALMIPSFSFLRRKWLDQF</sequence>
<dbReference type="PROSITE" id="PS50507">
    <property type="entry name" value="RDRP_SSRNA_POS"/>
    <property type="match status" value="1"/>
</dbReference>
<evidence type="ECO:0000256" key="31">
    <source>
        <dbReference type="ARBA" id="ARBA00023136"/>
    </source>
</evidence>
<evidence type="ECO:0000256" key="1">
    <source>
        <dbReference type="ARBA" id="ARBA00004295"/>
    </source>
</evidence>
<keyword evidence="17" id="KW-0519">Myristate</keyword>
<dbReference type="Gene3D" id="4.10.880.10">
    <property type="entry name" value="Poliovirus 3D polymerase Domain 1 (Nucleotidyltransferase)"/>
    <property type="match status" value="1"/>
</dbReference>
<dbReference type="InterPro" id="IPR043502">
    <property type="entry name" value="DNA/RNA_pol_sf"/>
</dbReference>
<evidence type="ECO:0000259" key="38">
    <source>
        <dbReference type="PROSITE" id="PS51874"/>
    </source>
</evidence>
<dbReference type="Gene3D" id="1.20.960.20">
    <property type="match status" value="1"/>
</dbReference>
<dbReference type="GO" id="GO:0034220">
    <property type="term" value="P:monoatomic ion transmembrane transport"/>
    <property type="evidence" value="ECO:0007669"/>
    <property type="project" value="UniProtKB-KW"/>
</dbReference>
<dbReference type="Pfam" id="PF00073">
    <property type="entry name" value="Rhv"/>
    <property type="match status" value="2"/>
</dbReference>
<keyword evidence="11" id="KW-0167">Capsid protein</keyword>
<keyword evidence="35" id="KW-0407">Ion channel</keyword>
<dbReference type="GO" id="GO:0004197">
    <property type="term" value="F:cysteine-type endopeptidase activity"/>
    <property type="evidence" value="ECO:0007669"/>
    <property type="project" value="InterPro"/>
</dbReference>
<evidence type="ECO:0000256" key="11">
    <source>
        <dbReference type="ARBA" id="ARBA00022561"/>
    </source>
</evidence>
<evidence type="ECO:0000256" key="18">
    <source>
        <dbReference type="ARBA" id="ARBA00022741"/>
    </source>
</evidence>
<comment type="subcellular location">
    <subcellularLocation>
        <location evidence="1">Host cytoplasmic vesicle membrane</location>
        <topology evidence="1">Peripheral membrane protein</topology>
        <orientation evidence="1">Cytoplasmic side</orientation>
    </subcellularLocation>
    <subcellularLocation>
        <location evidence="2">Virion</location>
    </subcellularLocation>
</comment>
<dbReference type="SUPFAM" id="SSF52540">
    <property type="entry name" value="P-loop containing nucleoside triphosphate hydrolases"/>
    <property type="match status" value="1"/>
</dbReference>
<evidence type="ECO:0000256" key="9">
    <source>
        <dbReference type="ARBA" id="ARBA00022520"/>
    </source>
</evidence>
<keyword evidence="29" id="KW-1182">Viral ion channel</keyword>
<keyword evidence="34" id="KW-1160">Virus entry into host cell</keyword>
<keyword evidence="16" id="KW-1143">T=pseudo3 icosahedral capsid protein</keyword>
<evidence type="ECO:0000256" key="24">
    <source>
        <dbReference type="ARBA" id="ARBA00022842"/>
    </source>
</evidence>
<reference evidence="39" key="1">
    <citation type="submission" date="2023-04" db="EMBL/GenBank/DDBJ databases">
        <authorList>
            <person name="Kettenburg G."/>
            <person name="Kistler A."/>
            <person name="Ranaivoson H.C."/>
            <person name="Ahyong V."/>
            <person name="Derisi J.L."/>
            <person name="Tato C.M."/>
            <person name="Brook C.E."/>
        </authorList>
    </citation>
    <scope>NUCLEOTIDE SEQUENCE</scope>
    <source>
        <strain evidence="39">KEL272</strain>
    </source>
</reference>
<dbReference type="GO" id="GO:0003723">
    <property type="term" value="F:RNA binding"/>
    <property type="evidence" value="ECO:0007669"/>
    <property type="project" value="UniProtKB-KW"/>
</dbReference>
<dbReference type="GO" id="GO:0003968">
    <property type="term" value="F:RNA-directed RNA polymerase activity"/>
    <property type="evidence" value="ECO:0007669"/>
    <property type="project" value="UniProtKB-KW"/>
</dbReference>
<keyword evidence="20" id="KW-1161">Viral attachment to host cell</keyword>
<dbReference type="EMBL" id="OQ818321">
    <property type="protein sequence ID" value="WIW43217.1"/>
    <property type="molecule type" value="Genomic_RNA"/>
</dbReference>
<dbReference type="GO" id="GO:0005198">
    <property type="term" value="F:structural molecule activity"/>
    <property type="evidence" value="ECO:0007669"/>
    <property type="project" value="InterPro"/>
</dbReference>
<evidence type="ECO:0000256" key="14">
    <source>
        <dbReference type="ARBA" id="ARBA00022679"/>
    </source>
</evidence>
<dbReference type="SUPFAM" id="SSF50494">
    <property type="entry name" value="Trypsin-like serine proteases"/>
    <property type="match status" value="2"/>
</dbReference>
<dbReference type="Pfam" id="PF22663">
    <property type="entry name" value="Rhv_5"/>
    <property type="match status" value="1"/>
</dbReference>
<dbReference type="Gene3D" id="2.40.10.10">
    <property type="entry name" value="Trypsin-like serine proteases"/>
    <property type="match status" value="2"/>
</dbReference>
<name>A0AA49IZE7_9PICO</name>
<keyword evidence="14" id="KW-0808">Transferase</keyword>
<keyword evidence="7" id="KW-0696">RNA-directed RNA polymerase</keyword>
<keyword evidence="15" id="KW-0548">Nucleotidyltransferase</keyword>
<dbReference type="GO" id="GO:0005524">
    <property type="term" value="F:ATP binding"/>
    <property type="evidence" value="ECO:0007669"/>
    <property type="project" value="UniProtKB-KW"/>
</dbReference>
<keyword evidence="23" id="KW-0067">ATP-binding</keyword>
<evidence type="ECO:0000256" key="3">
    <source>
        <dbReference type="ARBA" id="ARBA00008303"/>
    </source>
</evidence>
<comment type="subunit">
    <text evidence="4">Interacts with RNA-directed RNA polymerase.</text>
</comment>
<evidence type="ECO:0000256" key="19">
    <source>
        <dbReference type="ARBA" id="ARBA00022801"/>
    </source>
</evidence>
<dbReference type="GO" id="GO:0039694">
    <property type="term" value="P:viral RNA genome replication"/>
    <property type="evidence" value="ECO:0007669"/>
    <property type="project" value="InterPro"/>
</dbReference>
<keyword evidence="19" id="KW-0378">Hydrolase</keyword>
<evidence type="ECO:0000256" key="23">
    <source>
        <dbReference type="ARBA" id="ARBA00022840"/>
    </source>
</evidence>
<evidence type="ECO:0000256" key="10">
    <source>
        <dbReference type="ARBA" id="ARBA00022553"/>
    </source>
</evidence>
<evidence type="ECO:0000256" key="5">
    <source>
        <dbReference type="ARBA" id="ARBA00020107"/>
    </source>
</evidence>
<evidence type="ECO:0000256" key="29">
    <source>
        <dbReference type="ARBA" id="ARBA00023039"/>
    </source>
</evidence>
<evidence type="ECO:0000256" key="30">
    <source>
        <dbReference type="ARBA" id="ARBA00023065"/>
    </source>
</evidence>
<evidence type="ECO:0000256" key="35">
    <source>
        <dbReference type="ARBA" id="ARBA00023303"/>
    </source>
</evidence>
<evidence type="ECO:0000256" key="21">
    <source>
        <dbReference type="ARBA" id="ARBA00022806"/>
    </source>
</evidence>
<keyword evidence="31" id="KW-0472">Membrane</keyword>
<dbReference type="InterPro" id="IPR027417">
    <property type="entry name" value="P-loop_NTPase"/>
</dbReference>
<keyword evidence="9" id="KW-0191">Covalent protein-RNA linkage</keyword>
<evidence type="ECO:0000256" key="15">
    <source>
        <dbReference type="ARBA" id="ARBA00022695"/>
    </source>
</evidence>
<dbReference type="CDD" id="cd00205">
    <property type="entry name" value="rhv_like"/>
    <property type="match status" value="3"/>
</dbReference>
<dbReference type="Pfam" id="PF00910">
    <property type="entry name" value="RNA_helicase"/>
    <property type="match status" value="1"/>
</dbReference>
<evidence type="ECO:0000256" key="34">
    <source>
        <dbReference type="ARBA" id="ARBA00023296"/>
    </source>
</evidence>
<evidence type="ECO:0000256" key="16">
    <source>
        <dbReference type="ARBA" id="ARBA00022706"/>
    </source>
</evidence>
<keyword evidence="10" id="KW-0597">Phosphoprotein</keyword>
<dbReference type="InterPro" id="IPR009003">
    <property type="entry name" value="Peptidase_S1_PA"/>
</dbReference>
<keyword evidence="25" id="KW-0946">Virion</keyword>
<feature type="domain" description="RdRp catalytic" evidence="36">
    <location>
        <begin position="2177"/>
        <end position="2293"/>
    </location>
</feature>
<keyword evidence="13" id="KW-0645">Protease</keyword>
<evidence type="ECO:0000256" key="32">
    <source>
        <dbReference type="ARBA" id="ARBA00023200"/>
    </source>
</evidence>
<evidence type="ECO:0000256" key="20">
    <source>
        <dbReference type="ARBA" id="ARBA00022804"/>
    </source>
</evidence>
<dbReference type="InterPro" id="IPR004004">
    <property type="entry name" value="Helic/Pol/Pept_Calicivir-typ"/>
</dbReference>
<dbReference type="GO" id="GO:0044162">
    <property type="term" value="C:host cell cytoplasmic vesicle membrane"/>
    <property type="evidence" value="ECO:0007669"/>
    <property type="project" value="UniProtKB-SubCell"/>
</dbReference>
<dbReference type="InterPro" id="IPR000199">
    <property type="entry name" value="Peptidase_C3A/C3B_picornavir"/>
</dbReference>
<evidence type="ECO:0000256" key="13">
    <source>
        <dbReference type="ARBA" id="ARBA00022670"/>
    </source>
</evidence>
<dbReference type="InterPro" id="IPR043504">
    <property type="entry name" value="Peptidase_S1_PA_chymotrypsin"/>
</dbReference>
<keyword evidence="28" id="KW-0693">Viral RNA replication</keyword>
<dbReference type="Pfam" id="PF00548">
    <property type="entry name" value="Peptidase_C3"/>
    <property type="match status" value="1"/>
</dbReference>
<dbReference type="InterPro" id="IPR001676">
    <property type="entry name" value="Picornavirus_capsid"/>
</dbReference>
<dbReference type="SUPFAM" id="SSF88633">
    <property type="entry name" value="Positive stranded ssRNA viruses"/>
    <property type="match status" value="2"/>
</dbReference>
<dbReference type="InterPro" id="IPR043128">
    <property type="entry name" value="Rev_trsase/Diguanyl_cyclase"/>
</dbReference>
<evidence type="ECO:0000256" key="6">
    <source>
        <dbReference type="ARBA" id="ARBA00022448"/>
    </source>
</evidence>
<dbReference type="InterPro" id="IPR014759">
    <property type="entry name" value="Helicase_SF3_ssRNA_vir"/>
</dbReference>
<dbReference type="PROSITE" id="PS51218">
    <property type="entry name" value="SF3_HELICASE_2"/>
    <property type="match status" value="1"/>
</dbReference>
<evidence type="ECO:0000256" key="17">
    <source>
        <dbReference type="ARBA" id="ARBA00022707"/>
    </source>
</evidence>
<evidence type="ECO:0000259" key="37">
    <source>
        <dbReference type="PROSITE" id="PS51218"/>
    </source>
</evidence>
<dbReference type="SUPFAM" id="SSF56672">
    <property type="entry name" value="DNA/RNA polymerases"/>
    <property type="match status" value="1"/>
</dbReference>
<evidence type="ECO:0000259" key="36">
    <source>
        <dbReference type="PROSITE" id="PS50507"/>
    </source>
</evidence>
<proteinExistence type="inferred from homology"/>
<dbReference type="InterPro" id="IPR044067">
    <property type="entry name" value="PCV_3C_PRO"/>
</dbReference>
<dbReference type="InterPro" id="IPR001205">
    <property type="entry name" value="RNA-dir_pol_C"/>
</dbReference>
<keyword evidence="8" id="KW-1036">Host cytoplasmic vesicle</keyword>
<evidence type="ECO:0000256" key="4">
    <source>
        <dbReference type="ARBA" id="ARBA00011124"/>
    </source>
</evidence>
<keyword evidence="6" id="KW-0813">Transport</keyword>
<dbReference type="PROSITE" id="PS51874">
    <property type="entry name" value="PCV_3C_PRO"/>
    <property type="match status" value="1"/>
</dbReference>
<keyword evidence="33" id="KW-0449">Lipoprotein</keyword>
<protein>
    <recommendedName>
        <fullName evidence="5">Genome polyprotein</fullName>
    </recommendedName>
</protein>
<dbReference type="Gene3D" id="2.60.120.20">
    <property type="match status" value="3"/>
</dbReference>
<evidence type="ECO:0000256" key="2">
    <source>
        <dbReference type="ARBA" id="ARBA00004328"/>
    </source>
</evidence>
<dbReference type="Gene3D" id="3.30.70.270">
    <property type="match status" value="1"/>
</dbReference>
<dbReference type="PRINTS" id="PR00918">
    <property type="entry name" value="CALICVIRUSNS"/>
</dbReference>
<keyword evidence="22" id="KW-0788">Thiol protease</keyword>
<keyword evidence="32" id="KW-1035">Host cytoplasm</keyword>
<keyword evidence="30" id="KW-0406">Ion transport</keyword>
<feature type="domain" description="SF3 helicase" evidence="37">
    <location>
        <begin position="1412"/>
        <end position="1574"/>
    </location>
</feature>
<evidence type="ECO:0000256" key="7">
    <source>
        <dbReference type="ARBA" id="ARBA00022484"/>
    </source>
</evidence>
<dbReference type="InterPro" id="IPR029053">
    <property type="entry name" value="Viral_coat"/>
</dbReference>
<keyword evidence="26" id="KW-1043">Host membrane</keyword>
<dbReference type="GO" id="GO:0006508">
    <property type="term" value="P:proteolysis"/>
    <property type="evidence" value="ECO:0007669"/>
    <property type="project" value="UniProtKB-KW"/>
</dbReference>
<dbReference type="GO" id="GO:0019062">
    <property type="term" value="P:virion attachment to host cell"/>
    <property type="evidence" value="ECO:0007669"/>
    <property type="project" value="UniProtKB-KW"/>
</dbReference>
<evidence type="ECO:0000313" key="39">
    <source>
        <dbReference type="EMBL" id="WIW43217.1"/>
    </source>
</evidence>
<dbReference type="InterPro" id="IPR007094">
    <property type="entry name" value="RNA-dir_pol_PSvirus"/>
</dbReference>
<organism evidence="39">
    <name type="scientific">Eidolon dupreanum sapelovirus</name>
    <dbReference type="NCBI Taxonomy" id="3044256"/>
    <lineage>
        <taxon>Viruses</taxon>
        <taxon>Riboviria</taxon>
        <taxon>Orthornavirae</taxon>
        <taxon>Pisuviricota</taxon>
        <taxon>Pisoniviricetes</taxon>
        <taxon>Picornavirales</taxon>
        <taxon>Picornaviridae</taxon>
        <taxon>Ensavirinae</taxon>
        <taxon>Sapelovirus</taxon>
    </lineage>
</organism>
<accession>A0AA49IZE7</accession>
<keyword evidence="21" id="KW-0347">Helicase</keyword>
<evidence type="ECO:0000256" key="8">
    <source>
        <dbReference type="ARBA" id="ARBA00022488"/>
    </source>
</evidence>
<evidence type="ECO:0000256" key="25">
    <source>
        <dbReference type="ARBA" id="ARBA00022844"/>
    </source>
</evidence>
<comment type="similarity">
    <text evidence="3">Belongs to the picornaviruses polyprotein family.</text>
</comment>
<dbReference type="GO" id="GO:0039618">
    <property type="term" value="C:T=pseudo3 icosahedral viral capsid"/>
    <property type="evidence" value="ECO:0007669"/>
    <property type="project" value="UniProtKB-KW"/>
</dbReference>
<keyword evidence="24" id="KW-0460">Magnesium</keyword>
<dbReference type="Pfam" id="PF00680">
    <property type="entry name" value="RdRP_1"/>
    <property type="match status" value="1"/>
</dbReference>